<dbReference type="PROSITE" id="PS51000">
    <property type="entry name" value="HTH_DEOR_2"/>
    <property type="match status" value="1"/>
</dbReference>
<keyword evidence="1" id="KW-0678">Repressor</keyword>
<evidence type="ECO:0000259" key="5">
    <source>
        <dbReference type="PROSITE" id="PS51000"/>
    </source>
</evidence>
<feature type="domain" description="HTH deoR-type" evidence="5">
    <location>
        <begin position="6"/>
        <end position="61"/>
    </location>
</feature>
<dbReference type="InterPro" id="IPR036390">
    <property type="entry name" value="WH_DNA-bd_sf"/>
</dbReference>
<reference evidence="6 7" key="1">
    <citation type="journal article" date="2021" name="Int. J. Syst. Evol. Microbiol.">
        <title>Salipiger mangrovisoli sp. nov., isolated from mangrove soil and the proposal for the reclassification of Paraphaeobacter pallidus as Salipiger pallidus comb. nov.</title>
        <authorList>
            <person name="Du J."/>
            <person name="Liu Y."/>
            <person name="Pei T."/>
            <person name="Deng M.R."/>
            <person name="Zhu H."/>
        </authorList>
    </citation>
    <scope>NUCLEOTIDE SEQUENCE [LARGE SCALE GENOMIC DNA]</scope>
    <source>
        <strain evidence="6 7">6D45A</strain>
    </source>
</reference>
<proteinExistence type="predicted"/>
<dbReference type="RefSeq" id="WP_194135503.1">
    <property type="nucleotide sequence ID" value="NZ_JADFFK010000011.1"/>
</dbReference>
<keyword evidence="7" id="KW-1185">Reference proteome</keyword>
<dbReference type="Pfam" id="PF00455">
    <property type="entry name" value="DeoRC"/>
    <property type="match status" value="1"/>
</dbReference>
<dbReference type="SMART" id="SM01134">
    <property type="entry name" value="DeoRC"/>
    <property type="match status" value="1"/>
</dbReference>
<dbReference type="InterPro" id="IPR037171">
    <property type="entry name" value="NagB/RpiA_transferase-like"/>
</dbReference>
<keyword evidence="2" id="KW-0805">Transcription regulation</keyword>
<dbReference type="SUPFAM" id="SSF46785">
    <property type="entry name" value="Winged helix' DNA-binding domain"/>
    <property type="match status" value="1"/>
</dbReference>
<protein>
    <submittedName>
        <fullName evidence="6">DeoR/GlpR transcriptional regulator</fullName>
    </submittedName>
</protein>
<organism evidence="6 7">
    <name type="scientific">Salipiger mangrovisoli</name>
    <dbReference type="NCBI Taxonomy" id="2865933"/>
    <lineage>
        <taxon>Bacteria</taxon>
        <taxon>Pseudomonadati</taxon>
        <taxon>Pseudomonadota</taxon>
        <taxon>Alphaproteobacteria</taxon>
        <taxon>Rhodobacterales</taxon>
        <taxon>Roseobacteraceae</taxon>
        <taxon>Salipiger</taxon>
    </lineage>
</organism>
<dbReference type="InterPro" id="IPR018356">
    <property type="entry name" value="Tscrpt_reg_HTH_DeoR_CS"/>
</dbReference>
<comment type="caution">
    <text evidence="6">The sequence shown here is derived from an EMBL/GenBank/DDBJ whole genome shotgun (WGS) entry which is preliminary data.</text>
</comment>
<evidence type="ECO:0000256" key="4">
    <source>
        <dbReference type="ARBA" id="ARBA00023163"/>
    </source>
</evidence>
<dbReference type="InterPro" id="IPR036388">
    <property type="entry name" value="WH-like_DNA-bd_sf"/>
</dbReference>
<dbReference type="PANTHER" id="PTHR30363">
    <property type="entry name" value="HTH-TYPE TRANSCRIPTIONAL REGULATOR SRLR-RELATED"/>
    <property type="match status" value="1"/>
</dbReference>
<dbReference type="PROSITE" id="PS00894">
    <property type="entry name" value="HTH_DEOR_1"/>
    <property type="match status" value="1"/>
</dbReference>
<dbReference type="SMART" id="SM00420">
    <property type="entry name" value="HTH_DEOR"/>
    <property type="match status" value="1"/>
</dbReference>
<dbReference type="Gene3D" id="1.10.10.10">
    <property type="entry name" value="Winged helix-like DNA-binding domain superfamily/Winged helix DNA-binding domain"/>
    <property type="match status" value="1"/>
</dbReference>
<dbReference type="EMBL" id="JADFFK010000011">
    <property type="protein sequence ID" value="MBE9638197.1"/>
    <property type="molecule type" value="Genomic_DNA"/>
</dbReference>
<dbReference type="InterPro" id="IPR014036">
    <property type="entry name" value="DeoR-like_C"/>
</dbReference>
<dbReference type="Proteomes" id="UP000607796">
    <property type="component" value="Unassembled WGS sequence"/>
</dbReference>
<dbReference type="SUPFAM" id="SSF100950">
    <property type="entry name" value="NagB/RpiA/CoA transferase-like"/>
    <property type="match status" value="1"/>
</dbReference>
<dbReference type="InterPro" id="IPR050313">
    <property type="entry name" value="Carb_Metab_HTH_regulators"/>
</dbReference>
<dbReference type="PANTHER" id="PTHR30363:SF4">
    <property type="entry name" value="GLYCEROL-3-PHOSPHATE REGULON REPRESSOR"/>
    <property type="match status" value="1"/>
</dbReference>
<keyword evidence="3" id="KW-0238">DNA-binding</keyword>
<sequence length="251" mass="25329">MPPFLPDARQDALRLRLERGSALELSAVASEFGVSIDTVRRDLKALEAQGVARCVRGGAMPVSRPSGAALERMAAAQPGHEAIAAAALALIEDGMVLLLDGGATVHALAQALPLLPNCLVVTPAPAVALACLAAGLDTQLVGGRMSPAGAVCVGHGAVAALSDIAADIAFLGVCGLDPVFGLGADDLDEAELKRAMAAASHRAVALAGAGKLGLRARHRVLPCKALDLLITDAAPGTTSPYAELGIEVRHA</sequence>
<name>A0ABR9X421_9RHOB</name>
<evidence type="ECO:0000313" key="7">
    <source>
        <dbReference type="Proteomes" id="UP000607796"/>
    </source>
</evidence>
<dbReference type="InterPro" id="IPR001034">
    <property type="entry name" value="DeoR_HTH"/>
</dbReference>
<evidence type="ECO:0000256" key="3">
    <source>
        <dbReference type="ARBA" id="ARBA00023125"/>
    </source>
</evidence>
<accession>A0ABR9X421</accession>
<dbReference type="Pfam" id="PF08220">
    <property type="entry name" value="HTH_DeoR"/>
    <property type="match status" value="1"/>
</dbReference>
<evidence type="ECO:0000256" key="2">
    <source>
        <dbReference type="ARBA" id="ARBA00023015"/>
    </source>
</evidence>
<keyword evidence="4" id="KW-0804">Transcription</keyword>
<gene>
    <name evidence="6" type="ORF">IQ782_15195</name>
</gene>
<evidence type="ECO:0000313" key="6">
    <source>
        <dbReference type="EMBL" id="MBE9638197.1"/>
    </source>
</evidence>
<evidence type="ECO:0000256" key="1">
    <source>
        <dbReference type="ARBA" id="ARBA00022491"/>
    </source>
</evidence>